<reference evidence="1" key="1">
    <citation type="journal article" date="2022" name="Int. J. Mol. Sci.">
        <title>Draft Genome of Tanacetum Coccineum: Genomic Comparison of Closely Related Tanacetum-Family Plants.</title>
        <authorList>
            <person name="Yamashiro T."/>
            <person name="Shiraishi A."/>
            <person name="Nakayama K."/>
            <person name="Satake H."/>
        </authorList>
    </citation>
    <scope>NUCLEOTIDE SEQUENCE</scope>
</reference>
<protein>
    <submittedName>
        <fullName evidence="1">Uncharacterized protein</fullName>
    </submittedName>
</protein>
<name>A0ABQ4YPW7_9ASTR</name>
<dbReference type="Gene3D" id="1.20.5.340">
    <property type="match status" value="1"/>
</dbReference>
<evidence type="ECO:0000313" key="1">
    <source>
        <dbReference type="EMBL" id="GJS79924.1"/>
    </source>
</evidence>
<gene>
    <name evidence="1" type="ORF">Tco_0729805</name>
</gene>
<proteinExistence type="predicted"/>
<organism evidence="1 2">
    <name type="scientific">Tanacetum coccineum</name>
    <dbReference type="NCBI Taxonomy" id="301880"/>
    <lineage>
        <taxon>Eukaryota</taxon>
        <taxon>Viridiplantae</taxon>
        <taxon>Streptophyta</taxon>
        <taxon>Embryophyta</taxon>
        <taxon>Tracheophyta</taxon>
        <taxon>Spermatophyta</taxon>
        <taxon>Magnoliopsida</taxon>
        <taxon>eudicotyledons</taxon>
        <taxon>Gunneridae</taxon>
        <taxon>Pentapetalae</taxon>
        <taxon>asterids</taxon>
        <taxon>campanulids</taxon>
        <taxon>Asterales</taxon>
        <taxon>Asteraceae</taxon>
        <taxon>Asteroideae</taxon>
        <taxon>Anthemideae</taxon>
        <taxon>Anthemidinae</taxon>
        <taxon>Tanacetum</taxon>
    </lineage>
</organism>
<dbReference type="EMBL" id="BQNB010010633">
    <property type="protein sequence ID" value="GJS79924.1"/>
    <property type="molecule type" value="Genomic_DNA"/>
</dbReference>
<accession>A0ABQ4YPW7</accession>
<evidence type="ECO:0000313" key="2">
    <source>
        <dbReference type="Proteomes" id="UP001151760"/>
    </source>
</evidence>
<sequence>MGEPLSPDRVFDFPVDKPKPHPAYDFFAPGPLPGYAGNPNNNNGWIEADVPLLGELGAVADEPMVGPLVNEIVDPIVESKEQVIAPVVDMDEDIAMLFGDHDFGDDDSEGFDEEEVWEVNEEWLMAPVAPHLMPAVPPPSVYEVGGPSIAAAEGQSFPHPASGLLVPPLVIEDLSTRLGNLEYGHEQLVKNVIQVSDVEVAAGITIREIGPRISAVEGQVQVMASQMVYVADRFEQVGTQVEQGQQTATQGDEVITGLTQQVQALQAAVQQRDLQIQQLQTTVSEMRSRVSTLMQCILVMDRRLADLERRPPGPQ</sequence>
<comment type="caution">
    <text evidence="1">The sequence shown here is derived from an EMBL/GenBank/DDBJ whole genome shotgun (WGS) entry which is preliminary data.</text>
</comment>
<keyword evidence="2" id="KW-1185">Reference proteome</keyword>
<dbReference type="Proteomes" id="UP001151760">
    <property type="component" value="Unassembled WGS sequence"/>
</dbReference>
<reference evidence="1" key="2">
    <citation type="submission" date="2022-01" db="EMBL/GenBank/DDBJ databases">
        <authorList>
            <person name="Yamashiro T."/>
            <person name="Shiraishi A."/>
            <person name="Satake H."/>
            <person name="Nakayama K."/>
        </authorList>
    </citation>
    <scope>NUCLEOTIDE SEQUENCE</scope>
</reference>